<proteinExistence type="predicted"/>
<dbReference type="RefSeq" id="WP_315725582.1">
    <property type="nucleotide sequence ID" value="NZ_JAVUPU010000004.1"/>
</dbReference>
<accession>A0ABU3Q6H5</accession>
<organism evidence="1 2">
    <name type="scientific">Sphingosinicella rhizophila</name>
    <dbReference type="NCBI Taxonomy" id="3050082"/>
    <lineage>
        <taxon>Bacteria</taxon>
        <taxon>Pseudomonadati</taxon>
        <taxon>Pseudomonadota</taxon>
        <taxon>Alphaproteobacteria</taxon>
        <taxon>Sphingomonadales</taxon>
        <taxon>Sphingosinicellaceae</taxon>
        <taxon>Sphingosinicella</taxon>
    </lineage>
</organism>
<evidence type="ECO:0000313" key="1">
    <source>
        <dbReference type="EMBL" id="MDT9599009.1"/>
    </source>
</evidence>
<name>A0ABU3Q6H5_9SPHN</name>
<reference evidence="1 2" key="1">
    <citation type="submission" date="2023-05" db="EMBL/GenBank/DDBJ databases">
        <authorList>
            <person name="Guo Y."/>
        </authorList>
    </citation>
    <scope>NUCLEOTIDE SEQUENCE [LARGE SCALE GENOMIC DNA]</scope>
    <source>
        <strain evidence="1 2">GR2756</strain>
    </source>
</reference>
<dbReference type="EMBL" id="JAVUPU010000004">
    <property type="protein sequence ID" value="MDT9599009.1"/>
    <property type="molecule type" value="Genomic_DNA"/>
</dbReference>
<dbReference type="PROSITE" id="PS51257">
    <property type="entry name" value="PROKAR_LIPOPROTEIN"/>
    <property type="match status" value="1"/>
</dbReference>
<gene>
    <name evidence="1" type="ORF">RQX22_08605</name>
</gene>
<protein>
    <recommendedName>
        <fullName evidence="3">Lipoprotein</fullName>
    </recommendedName>
</protein>
<evidence type="ECO:0008006" key="3">
    <source>
        <dbReference type="Google" id="ProtNLM"/>
    </source>
</evidence>
<comment type="caution">
    <text evidence="1">The sequence shown here is derived from an EMBL/GenBank/DDBJ whole genome shotgun (WGS) entry which is preliminary data.</text>
</comment>
<sequence>MWRTLSLMKGKEMQRNLSIGLLLVVLAGCGQEQEPASNDVEPMDQAAYENRLETMPEGQRNAVFIRAIRDAGLDCQHVSGSAAAGEYQGMPVWTASCDGGQEWTIVLGAGGVAQILNPAEARLVSPAESPPK</sequence>
<keyword evidence="2" id="KW-1185">Reference proteome</keyword>
<evidence type="ECO:0000313" key="2">
    <source>
        <dbReference type="Proteomes" id="UP001259572"/>
    </source>
</evidence>
<dbReference type="Proteomes" id="UP001259572">
    <property type="component" value="Unassembled WGS sequence"/>
</dbReference>